<reference evidence="3" key="1">
    <citation type="journal article" date="2013" name="Genetics">
        <title>The draft genome and transcriptome of Panagrellus redivivus are shaped by the harsh demands of a free-living lifestyle.</title>
        <authorList>
            <person name="Srinivasan J."/>
            <person name="Dillman A.R."/>
            <person name="Macchietto M.G."/>
            <person name="Heikkinen L."/>
            <person name="Lakso M."/>
            <person name="Fracchia K.M."/>
            <person name="Antoshechkin I."/>
            <person name="Mortazavi A."/>
            <person name="Wong G."/>
            <person name="Sternberg P.W."/>
        </authorList>
    </citation>
    <scope>NUCLEOTIDE SEQUENCE [LARGE SCALE GENOMIC DNA]</scope>
    <source>
        <strain evidence="3">MT8872</strain>
    </source>
</reference>
<feature type="region of interest" description="Disordered" evidence="1">
    <location>
        <begin position="124"/>
        <end position="189"/>
    </location>
</feature>
<dbReference type="AlphaFoldDB" id="A0A7E4ZRT6"/>
<sequence>MLLFEVTLIYDIILVDVSILIIFSSTFVTKHIPMVMEVPLLETIKNKFMLPENNIEEIVATLAIAANDEKNMVRSGELPNLNNINIDEPPRTPIFEMPKILPALRESVPKSVKEASITSSIDFSKSISDDSSMSMSDYSSGGEEGPSGSLTHNSRGRKRMYTDEERRRRKNRSSKLSRDKHSRRVKANQMRLQKLQSEYEIEKARRQKQRKAIEEKRKELCPSCLSIIDQTLEKLRKGENFIHLKWTARNCTGGRRKHINEVVIKEEIIESEVQHC</sequence>
<organism evidence="3 4">
    <name type="scientific">Panagrellus redivivus</name>
    <name type="common">Microworm</name>
    <dbReference type="NCBI Taxonomy" id="6233"/>
    <lineage>
        <taxon>Eukaryota</taxon>
        <taxon>Metazoa</taxon>
        <taxon>Ecdysozoa</taxon>
        <taxon>Nematoda</taxon>
        <taxon>Chromadorea</taxon>
        <taxon>Rhabditida</taxon>
        <taxon>Tylenchina</taxon>
        <taxon>Panagrolaimomorpha</taxon>
        <taxon>Panagrolaimoidea</taxon>
        <taxon>Panagrolaimidae</taxon>
        <taxon>Panagrellus</taxon>
    </lineage>
</organism>
<feature type="compositionally biased region" description="Low complexity" evidence="1">
    <location>
        <begin position="124"/>
        <end position="149"/>
    </location>
</feature>
<accession>A0A7E4ZRT6</accession>
<reference evidence="4" key="2">
    <citation type="submission" date="2020-10" db="UniProtKB">
        <authorList>
            <consortium name="WormBaseParasite"/>
        </authorList>
    </citation>
    <scope>IDENTIFICATION</scope>
</reference>
<protein>
    <submittedName>
        <fullName evidence="4">BZIP domain-containing protein</fullName>
    </submittedName>
</protein>
<keyword evidence="2" id="KW-1133">Transmembrane helix</keyword>
<dbReference type="WBParaSite" id="Pan_g13335.t1">
    <property type="protein sequence ID" value="Pan_g13335.t1"/>
    <property type="gene ID" value="Pan_g13335"/>
</dbReference>
<proteinExistence type="predicted"/>
<evidence type="ECO:0000256" key="2">
    <source>
        <dbReference type="SAM" id="Phobius"/>
    </source>
</evidence>
<keyword evidence="2" id="KW-0472">Membrane</keyword>
<dbReference type="Proteomes" id="UP000492821">
    <property type="component" value="Unassembled WGS sequence"/>
</dbReference>
<name>A0A7E4ZRT6_PANRE</name>
<keyword evidence="3" id="KW-1185">Reference proteome</keyword>
<evidence type="ECO:0000256" key="1">
    <source>
        <dbReference type="SAM" id="MobiDB-lite"/>
    </source>
</evidence>
<evidence type="ECO:0000313" key="3">
    <source>
        <dbReference type="Proteomes" id="UP000492821"/>
    </source>
</evidence>
<evidence type="ECO:0000313" key="4">
    <source>
        <dbReference type="WBParaSite" id="Pan_g13335.t1"/>
    </source>
</evidence>
<feature type="compositionally biased region" description="Basic residues" evidence="1">
    <location>
        <begin position="167"/>
        <end position="186"/>
    </location>
</feature>
<feature type="transmembrane region" description="Helical" evidence="2">
    <location>
        <begin position="6"/>
        <end position="28"/>
    </location>
</feature>
<keyword evidence="2" id="KW-0812">Transmembrane</keyword>